<dbReference type="RefSeq" id="WP_258388843.1">
    <property type="nucleotide sequence ID" value="NZ_CP091430.1"/>
</dbReference>
<dbReference type="PANTHER" id="PTHR43101">
    <property type="entry name" value="BETA-FRUCTOSIDASE"/>
    <property type="match status" value="1"/>
</dbReference>
<dbReference type="EMBL" id="CP091430">
    <property type="protein sequence ID" value="UVI32793.1"/>
    <property type="molecule type" value="Genomic_DNA"/>
</dbReference>
<keyword evidence="3 5" id="KW-0378">Hydrolase</keyword>
<gene>
    <name evidence="8" type="ORF">L1F29_13590</name>
</gene>
<proteinExistence type="inferred from homology"/>
<evidence type="ECO:0000259" key="6">
    <source>
        <dbReference type="Pfam" id="PF00251"/>
    </source>
</evidence>
<keyword evidence="4 5" id="KW-0326">Glycosidase</keyword>
<dbReference type="SMART" id="SM00640">
    <property type="entry name" value="Glyco_32"/>
    <property type="match status" value="1"/>
</dbReference>
<dbReference type="Proteomes" id="UP001057877">
    <property type="component" value="Chromosome"/>
</dbReference>
<evidence type="ECO:0000256" key="3">
    <source>
        <dbReference type="ARBA" id="ARBA00022801"/>
    </source>
</evidence>
<dbReference type="InterPro" id="IPR013148">
    <property type="entry name" value="Glyco_hydro_32_N"/>
</dbReference>
<comment type="similarity">
    <text evidence="1 5">Belongs to the glycosyl hydrolase 32 family.</text>
</comment>
<sequence>MVNIGNMSDSIQTTREFRMKLLNDRYRPSYHFAIPEDLGLPGDPNGAFYANGRYHLMYLYDNRSDGFRWGHISSLDLIHWRHHPDAIIPGGGDGGCFSGGAFVDDDNTVYLTYWGLPVKDEGMSGSGICIAKSSDRHYEKWEKFDSPVLQCNEDGIHETVDSKGEKLYLGCADPSNIWKKDGVYYMQTGNLCVLNKYGRDETSSPKMKGDWVDLFQSKDLKKWDYVDRFYQRDMSNKWTDESEDDMCPSFLPLPVSRQGGSESGKHLQLFISHNKGCQYYIGSYTEDELLLETHGRMSWVDNTFFAPEALIDDKGRQIMWAWLLDNPADELQNGWSGVFGLPRTLWLGEDNTLRMAPVDELKTLRYNEKRFSSMRINDGDRVELSGINGESSEIKLVITPGSAKKMGLKVRASADEEEETLLYYDTESNQLVFDSTKSGVMGRMVSEAAPFKLNAFEKLELTIFIDKSVIEVFANDRQAITRRVYPVRLESTGVYLFSEGGDAAFDTIQVWEMMPSNPY</sequence>
<dbReference type="InterPro" id="IPR051214">
    <property type="entry name" value="GH32_Enzymes"/>
</dbReference>
<name>A0ABY5SJL4_9BACL</name>
<evidence type="ECO:0000313" key="9">
    <source>
        <dbReference type="Proteomes" id="UP001057877"/>
    </source>
</evidence>
<organism evidence="8 9">
    <name type="scientific">Paenibacillus spongiae</name>
    <dbReference type="NCBI Taxonomy" id="2909671"/>
    <lineage>
        <taxon>Bacteria</taxon>
        <taxon>Bacillati</taxon>
        <taxon>Bacillota</taxon>
        <taxon>Bacilli</taxon>
        <taxon>Bacillales</taxon>
        <taxon>Paenibacillaceae</taxon>
        <taxon>Paenibacillus</taxon>
    </lineage>
</organism>
<keyword evidence="9" id="KW-1185">Reference proteome</keyword>
<dbReference type="InterPro" id="IPR001362">
    <property type="entry name" value="Glyco_hydro_32"/>
</dbReference>
<accession>A0ABY5SJL4</accession>
<protein>
    <recommendedName>
        <fullName evidence="2">beta-fructofuranosidase</fullName>
        <ecNumber evidence="2">3.2.1.26</ecNumber>
    </recommendedName>
</protein>
<evidence type="ECO:0000313" key="8">
    <source>
        <dbReference type="EMBL" id="UVI32793.1"/>
    </source>
</evidence>
<evidence type="ECO:0000259" key="7">
    <source>
        <dbReference type="Pfam" id="PF08244"/>
    </source>
</evidence>
<dbReference type="SUPFAM" id="SSF49899">
    <property type="entry name" value="Concanavalin A-like lectins/glucanases"/>
    <property type="match status" value="1"/>
</dbReference>
<dbReference type="InterPro" id="IPR023296">
    <property type="entry name" value="Glyco_hydro_beta-prop_sf"/>
</dbReference>
<feature type="domain" description="Glycosyl hydrolase family 32 N-terminal" evidence="6">
    <location>
        <begin position="39"/>
        <end position="357"/>
    </location>
</feature>
<dbReference type="Pfam" id="PF08244">
    <property type="entry name" value="Glyco_hydro_32C"/>
    <property type="match status" value="1"/>
</dbReference>
<dbReference type="InterPro" id="IPR013189">
    <property type="entry name" value="Glyco_hydro_32_C"/>
</dbReference>
<evidence type="ECO:0000256" key="1">
    <source>
        <dbReference type="ARBA" id="ARBA00009902"/>
    </source>
</evidence>
<dbReference type="Pfam" id="PF00251">
    <property type="entry name" value="Glyco_hydro_32N"/>
    <property type="match status" value="1"/>
</dbReference>
<dbReference type="EC" id="3.2.1.26" evidence="2"/>
<dbReference type="Gene3D" id="2.115.10.20">
    <property type="entry name" value="Glycosyl hydrolase domain, family 43"/>
    <property type="match status" value="1"/>
</dbReference>
<dbReference type="InterPro" id="IPR013320">
    <property type="entry name" value="ConA-like_dom_sf"/>
</dbReference>
<evidence type="ECO:0000256" key="2">
    <source>
        <dbReference type="ARBA" id="ARBA00012758"/>
    </source>
</evidence>
<evidence type="ECO:0000256" key="4">
    <source>
        <dbReference type="ARBA" id="ARBA00023295"/>
    </source>
</evidence>
<feature type="domain" description="Glycosyl hydrolase family 32 C-terminal" evidence="7">
    <location>
        <begin position="360"/>
        <end position="512"/>
    </location>
</feature>
<evidence type="ECO:0000256" key="5">
    <source>
        <dbReference type="RuleBase" id="RU362110"/>
    </source>
</evidence>
<dbReference type="GO" id="GO:0016787">
    <property type="term" value="F:hydrolase activity"/>
    <property type="evidence" value="ECO:0007669"/>
    <property type="project" value="UniProtKB-KW"/>
</dbReference>
<dbReference type="PANTHER" id="PTHR43101:SF1">
    <property type="entry name" value="BETA-FRUCTOSIDASE"/>
    <property type="match status" value="1"/>
</dbReference>
<reference evidence="8" key="1">
    <citation type="submission" date="2022-01" db="EMBL/GenBank/DDBJ databases">
        <title>Paenibacillus spongiae sp. nov., isolated from marine sponge.</title>
        <authorList>
            <person name="Li Z."/>
            <person name="Zhang M."/>
        </authorList>
    </citation>
    <scope>NUCLEOTIDE SEQUENCE</scope>
    <source>
        <strain evidence="8">PHS-Z3</strain>
    </source>
</reference>
<dbReference type="SUPFAM" id="SSF75005">
    <property type="entry name" value="Arabinanase/levansucrase/invertase"/>
    <property type="match status" value="1"/>
</dbReference>
<dbReference type="CDD" id="cd08996">
    <property type="entry name" value="GH32_FFase"/>
    <property type="match status" value="1"/>
</dbReference>
<dbReference type="Gene3D" id="2.60.120.560">
    <property type="entry name" value="Exo-inulinase, domain 1"/>
    <property type="match status" value="1"/>
</dbReference>